<dbReference type="Pfam" id="PF12840">
    <property type="entry name" value="HTH_20"/>
    <property type="match status" value="1"/>
</dbReference>
<dbReference type="EMBL" id="CP058214">
    <property type="protein sequence ID" value="QPC43718.1"/>
    <property type="molecule type" value="Genomic_DNA"/>
</dbReference>
<dbReference type="GO" id="GO:0032791">
    <property type="term" value="F:lead ion binding"/>
    <property type="evidence" value="ECO:0007669"/>
    <property type="project" value="TreeGrafter"/>
</dbReference>
<feature type="domain" description="HTH arsR-type" evidence="1">
    <location>
        <begin position="1"/>
        <end position="95"/>
    </location>
</feature>
<evidence type="ECO:0000313" key="3">
    <source>
        <dbReference type="Proteomes" id="UP000593594"/>
    </source>
</evidence>
<evidence type="ECO:0000259" key="1">
    <source>
        <dbReference type="PROSITE" id="PS50987"/>
    </source>
</evidence>
<dbReference type="SMART" id="SM00418">
    <property type="entry name" value="HTH_ARSR"/>
    <property type="match status" value="1"/>
</dbReference>
<dbReference type="InterPro" id="IPR052543">
    <property type="entry name" value="HTH_Metal-responsive_Reg"/>
</dbReference>
<dbReference type="InterPro" id="IPR036390">
    <property type="entry name" value="WH_DNA-bd_sf"/>
</dbReference>
<dbReference type="PROSITE" id="PS50987">
    <property type="entry name" value="HTH_ARSR_2"/>
    <property type="match status" value="1"/>
</dbReference>
<dbReference type="AlphaFoldDB" id="A0A7S8C5E8"/>
<dbReference type="GO" id="GO:0003677">
    <property type="term" value="F:DNA binding"/>
    <property type="evidence" value="ECO:0007669"/>
    <property type="project" value="TreeGrafter"/>
</dbReference>
<keyword evidence="3" id="KW-1185">Reference proteome</keyword>
<dbReference type="RefSeq" id="WP_213161080.1">
    <property type="nucleotide sequence ID" value="NZ_CP058214.1"/>
</dbReference>
<dbReference type="Gene3D" id="1.10.10.10">
    <property type="entry name" value="Winged helix-like DNA-binding domain superfamily/Winged helix DNA-binding domain"/>
    <property type="match status" value="1"/>
</dbReference>
<dbReference type="PRINTS" id="PR00778">
    <property type="entry name" value="HTHARSR"/>
</dbReference>
<protein>
    <submittedName>
        <fullName evidence="2">Winged helix-turn-helix transcriptional regulator</fullName>
    </submittedName>
</protein>
<dbReference type="NCBIfam" id="NF033788">
    <property type="entry name" value="HTH_metalloreg"/>
    <property type="match status" value="1"/>
</dbReference>
<dbReference type="Proteomes" id="UP000593594">
    <property type="component" value="Chromosome"/>
</dbReference>
<accession>A0A7S8C5E8</accession>
<proteinExistence type="predicted"/>
<reference evidence="2 3" key="1">
    <citation type="submission" date="2020-06" db="EMBL/GenBank/DDBJ databases">
        <title>Genome sequence of 2 isolates from Red Sea Mangroves.</title>
        <authorList>
            <person name="Sefrji F."/>
            <person name="Michoud G."/>
            <person name="Merlino G."/>
            <person name="Daffonchio D."/>
        </authorList>
    </citation>
    <scope>NUCLEOTIDE SEQUENCE [LARGE SCALE GENOMIC DNA]</scope>
    <source>
        <strain evidence="2 3">R1DC25</strain>
    </source>
</reference>
<dbReference type="CDD" id="cd00090">
    <property type="entry name" value="HTH_ARSR"/>
    <property type="match status" value="1"/>
</dbReference>
<dbReference type="GO" id="GO:0003700">
    <property type="term" value="F:DNA-binding transcription factor activity"/>
    <property type="evidence" value="ECO:0007669"/>
    <property type="project" value="InterPro"/>
</dbReference>
<dbReference type="InterPro" id="IPR001845">
    <property type="entry name" value="HTH_ArsR_DNA-bd_dom"/>
</dbReference>
<dbReference type="SUPFAM" id="SSF46785">
    <property type="entry name" value="Winged helix' DNA-binding domain"/>
    <property type="match status" value="1"/>
</dbReference>
<name>A0A7S8C5E8_9HYPH</name>
<dbReference type="PANTHER" id="PTHR39168:SF1">
    <property type="entry name" value="TRANSCRIPTIONAL REGULATORY PROTEIN"/>
    <property type="match status" value="1"/>
</dbReference>
<dbReference type="GO" id="GO:0010288">
    <property type="term" value="P:response to lead ion"/>
    <property type="evidence" value="ECO:0007669"/>
    <property type="project" value="TreeGrafter"/>
</dbReference>
<dbReference type="InterPro" id="IPR011991">
    <property type="entry name" value="ArsR-like_HTH"/>
</dbReference>
<organism evidence="2 3">
    <name type="scientific">Kaustia mangrovi</name>
    <dbReference type="NCBI Taxonomy" id="2593653"/>
    <lineage>
        <taxon>Bacteria</taxon>
        <taxon>Pseudomonadati</taxon>
        <taxon>Pseudomonadota</taxon>
        <taxon>Alphaproteobacteria</taxon>
        <taxon>Hyphomicrobiales</taxon>
        <taxon>Parvibaculaceae</taxon>
        <taxon>Kaustia</taxon>
    </lineage>
</organism>
<dbReference type="PANTHER" id="PTHR39168">
    <property type="entry name" value="TRANSCRIPTIONAL REGULATOR-RELATED"/>
    <property type="match status" value="1"/>
</dbReference>
<sequence length="242" mass="26436">MTSLDPHLDIPASALADRSRMLIVAALMDGRAYTAKELAYRAGISPQTASFHLQRLSDAGLILCHPQGRHRYYRLAGEDVAAAIETMMTIAPREHLKRQPMRAGCEIAFARSCYDHLAGALGVALAERMSDMGAVLSHGRDFALTPRGLHLARDIGLDPDGLARPGRPMIRHCLDWTERRFHFAGSLGKGLLGHFLAENWLRRGDGTRALAVTAKGQQLFKTVFEIDTDALAGESAARREAG</sequence>
<dbReference type="GO" id="GO:0046686">
    <property type="term" value="P:response to cadmium ion"/>
    <property type="evidence" value="ECO:0007669"/>
    <property type="project" value="TreeGrafter"/>
</dbReference>
<dbReference type="KEGG" id="kmn:HW532_14090"/>
<gene>
    <name evidence="2" type="ORF">HW532_14090</name>
</gene>
<evidence type="ECO:0000313" key="2">
    <source>
        <dbReference type="EMBL" id="QPC43718.1"/>
    </source>
</evidence>
<dbReference type="GO" id="GO:0097063">
    <property type="term" value="F:cadmium ion sensor activity"/>
    <property type="evidence" value="ECO:0007669"/>
    <property type="project" value="TreeGrafter"/>
</dbReference>
<dbReference type="InterPro" id="IPR036388">
    <property type="entry name" value="WH-like_DNA-bd_sf"/>
</dbReference>